<evidence type="ECO:0000313" key="2">
    <source>
        <dbReference type="Proteomes" id="UP001054837"/>
    </source>
</evidence>
<name>A0AAV4UF26_9ARAC</name>
<reference evidence="1 2" key="1">
    <citation type="submission" date="2021-06" db="EMBL/GenBank/DDBJ databases">
        <title>Caerostris darwini draft genome.</title>
        <authorList>
            <person name="Kono N."/>
            <person name="Arakawa K."/>
        </authorList>
    </citation>
    <scope>NUCLEOTIDE SEQUENCE [LARGE SCALE GENOMIC DNA]</scope>
</reference>
<gene>
    <name evidence="1" type="ORF">CDAR_173581</name>
</gene>
<protein>
    <submittedName>
        <fullName evidence="1">Uncharacterized protein</fullName>
    </submittedName>
</protein>
<feature type="non-terminal residue" evidence="1">
    <location>
        <position position="1"/>
    </location>
</feature>
<accession>A0AAV4UF26</accession>
<comment type="caution">
    <text evidence="1">The sequence shown here is derived from an EMBL/GenBank/DDBJ whole genome shotgun (WGS) entry which is preliminary data.</text>
</comment>
<keyword evidence="2" id="KW-1185">Reference proteome</keyword>
<organism evidence="1 2">
    <name type="scientific">Caerostris darwini</name>
    <dbReference type="NCBI Taxonomy" id="1538125"/>
    <lineage>
        <taxon>Eukaryota</taxon>
        <taxon>Metazoa</taxon>
        <taxon>Ecdysozoa</taxon>
        <taxon>Arthropoda</taxon>
        <taxon>Chelicerata</taxon>
        <taxon>Arachnida</taxon>
        <taxon>Araneae</taxon>
        <taxon>Araneomorphae</taxon>
        <taxon>Entelegynae</taxon>
        <taxon>Araneoidea</taxon>
        <taxon>Araneidae</taxon>
        <taxon>Caerostris</taxon>
    </lineage>
</organism>
<dbReference type="AlphaFoldDB" id="A0AAV4UF26"/>
<proteinExistence type="predicted"/>
<dbReference type="EMBL" id="BPLQ01011194">
    <property type="protein sequence ID" value="GIY56368.1"/>
    <property type="molecule type" value="Genomic_DNA"/>
</dbReference>
<sequence length="47" mass="5097">FKLLVLQKFRPLSVGVLIIASSWEHQCSGVSVPSVGKMGLGPECRLE</sequence>
<dbReference type="Proteomes" id="UP001054837">
    <property type="component" value="Unassembled WGS sequence"/>
</dbReference>
<evidence type="ECO:0000313" key="1">
    <source>
        <dbReference type="EMBL" id="GIY56368.1"/>
    </source>
</evidence>